<accession>A0A1L5NWE9</accession>
<dbReference type="SUPFAM" id="SSF53474">
    <property type="entry name" value="alpha/beta-Hydrolases"/>
    <property type="match status" value="1"/>
</dbReference>
<dbReference type="Proteomes" id="UP000184749">
    <property type="component" value="Plasmid pRgalIE4872d"/>
</dbReference>
<dbReference type="AlphaFoldDB" id="A0A1L5NWE9"/>
<dbReference type="Pfam" id="PF00112">
    <property type="entry name" value="Peptidase_C1"/>
    <property type="match status" value="1"/>
</dbReference>
<dbReference type="InterPro" id="IPR000668">
    <property type="entry name" value="Peptidase_C1A_C"/>
</dbReference>
<geneLocation type="plasmid" evidence="3">
    <name>prgalie4872d</name>
</geneLocation>
<gene>
    <name evidence="2" type="ORF">IE4872_PD01693</name>
</gene>
<name>A0A1L5NWE9_9HYPH</name>
<dbReference type="EMBL" id="CP017105">
    <property type="protein sequence ID" value="APO72214.1"/>
    <property type="molecule type" value="Genomic_DNA"/>
</dbReference>
<evidence type="ECO:0000259" key="1">
    <source>
        <dbReference type="Pfam" id="PF00112"/>
    </source>
</evidence>
<dbReference type="SUPFAM" id="SSF54001">
    <property type="entry name" value="Cysteine proteinases"/>
    <property type="match status" value="1"/>
</dbReference>
<dbReference type="RefSeq" id="WP_074072405.1">
    <property type="nucleotide sequence ID" value="NZ_CP017105.1"/>
</dbReference>
<keyword evidence="2" id="KW-0614">Plasmid</keyword>
<evidence type="ECO:0000313" key="3">
    <source>
        <dbReference type="Proteomes" id="UP000184749"/>
    </source>
</evidence>
<dbReference type="Gene3D" id="3.90.70.10">
    <property type="entry name" value="Cysteine proteinases"/>
    <property type="match status" value="1"/>
</dbReference>
<dbReference type="OrthoDB" id="1491023at2"/>
<feature type="domain" description="Peptidase C1A papain C-terminal" evidence="1">
    <location>
        <begin position="155"/>
        <end position="240"/>
    </location>
</feature>
<reference evidence="2 3" key="1">
    <citation type="submission" date="2016-09" db="EMBL/GenBank/DDBJ databases">
        <title>The complete genome sequences of Rhizobium gallicum, symbiovars gallicum and phaseoli, symbionts associated to common bean (Phaseolus vulgaris).</title>
        <authorList>
            <person name="Bustos P."/>
            <person name="Santamaria R.I."/>
            <person name="Perez-Carrascal O.M."/>
            <person name="Juarez S."/>
            <person name="Lozano L."/>
            <person name="Martinez-Flores I."/>
            <person name="Martinez-Romero E."/>
            <person name="Cevallos M."/>
            <person name="Romero D."/>
            <person name="Davila G."/>
            <person name="Gonzalez V."/>
        </authorList>
    </citation>
    <scope>NUCLEOTIDE SEQUENCE [LARGE SCALE GENOMIC DNA]</scope>
    <source>
        <strain evidence="2 3">IE4872</strain>
        <plasmid evidence="3">prgalie4872d</plasmid>
    </source>
</reference>
<evidence type="ECO:0000313" key="2">
    <source>
        <dbReference type="EMBL" id="APO72214.1"/>
    </source>
</evidence>
<dbReference type="InterPro" id="IPR038765">
    <property type="entry name" value="Papain-like_cys_pep_sf"/>
</dbReference>
<organism evidence="2 3">
    <name type="scientific">Rhizobium gallicum</name>
    <dbReference type="NCBI Taxonomy" id="56730"/>
    <lineage>
        <taxon>Bacteria</taxon>
        <taxon>Pseudomonadati</taxon>
        <taxon>Pseudomonadota</taxon>
        <taxon>Alphaproteobacteria</taxon>
        <taxon>Hyphomicrobiales</taxon>
        <taxon>Rhizobiaceae</taxon>
        <taxon>Rhizobium/Agrobacterium group</taxon>
        <taxon>Rhizobium</taxon>
    </lineage>
</organism>
<dbReference type="GO" id="GO:0008234">
    <property type="term" value="F:cysteine-type peptidase activity"/>
    <property type="evidence" value="ECO:0007669"/>
    <property type="project" value="InterPro"/>
</dbReference>
<dbReference type="CDD" id="cd02619">
    <property type="entry name" value="Peptidase_C1"/>
    <property type="match status" value="1"/>
</dbReference>
<protein>
    <submittedName>
        <fullName evidence="2">Peptidase C1A papain family protein</fullName>
    </submittedName>
</protein>
<proteinExistence type="predicted"/>
<sequence length="652" mass="71770">MPASNQAKKSRPPRTERTFDALPDTVDFRDTIFIPTLVRVAAVSDLAGYRAYGIPVLDQGREGACTGFGLATVANYLLRVRGQNPTADEVSAWMLYTMAKRYDEWPGEDYDGSSARGAMKGWFKHGLCALALWKERDPDPQLGPKRSADAIKRPLGAYFRVNHKDLVAMHSAISEVGVLFATATVHEGWQQVREGDKGIRYRQGSVGGHAFAIVGYDQSGFWIQNSWGPTWGDGGLANLSYADWLANGKDVWVAALGAPIDLGPPVAVATMRAGAPRSYESQVYADLRPHVIMSKNDGILDDKGTYGLTVDGLRTLVTNRMPATMSGWQTNRVLLYAHGGLVPMDSAIQTVANNLGPLLKNQVYPLSFIWRSDAWNTIRNILQDAMGRRRDEGLLDKTKDFMLDRVDDMLEVVARNLGGKALWDEMKENAQRATTKAKGAARLAVDHLIELHAAGSLDEIHLVGHSAGSIFLAPVAERLAAGNVKIKSLSLWAPACTIGVFEKFYEPLIKRGTIEAFDLYTLDDATEQDDDCADIYHKSLLYLVSNAFEAWPHIPGIKSGVPLLGLARDASAIPKTFWKADTRRWSLSPGSVSHARHHGDFDNDEATLRSTLKRIVGTTPVRPTLELASADMVQSRDARSQYRQKLDAALRR</sequence>
<dbReference type="GO" id="GO:0006508">
    <property type="term" value="P:proteolysis"/>
    <property type="evidence" value="ECO:0007669"/>
    <property type="project" value="InterPro"/>
</dbReference>
<dbReference type="InterPro" id="IPR029058">
    <property type="entry name" value="AB_hydrolase_fold"/>
</dbReference>